<proteinExistence type="inferred from homology"/>
<dbReference type="InterPro" id="IPR050259">
    <property type="entry name" value="SDR"/>
</dbReference>
<name>A0AAE3QDS0_9HYPH</name>
<comment type="similarity">
    <text evidence="1">Belongs to the short-chain dehydrogenases/reductases (SDR) family.</text>
</comment>
<keyword evidence="3" id="KW-1185">Reference proteome</keyword>
<dbReference type="PRINTS" id="PR00081">
    <property type="entry name" value="GDHRDH"/>
</dbReference>
<dbReference type="InterPro" id="IPR036291">
    <property type="entry name" value="NAD(P)-bd_dom_sf"/>
</dbReference>
<accession>A0AAE3QDS0</accession>
<sequence>MDLGIKGKRALVLASSRGLGHGIAVALAREGADVLMCGRNGEKLAANCDAINKEGKGRAEWVWGDLGDADFVEAMVTAVDQKLGGIDILVNNTGGPTPGTTEDMTVDKLDTYFQSMVLRVITLTNAFLPAMKEQGWGRILTVASSGVIEPIPNLALSNTLRPALAGWSKTLATEVARFGITSNMLLPGSILTDRLEQLDSAAAKRTGKPIEEIRVQSEKAIPVGRYGRVEEFAATAAFLCSQPASYVTGSMIRCDGGAARSL</sequence>
<dbReference type="PANTHER" id="PTHR42879">
    <property type="entry name" value="3-OXOACYL-(ACYL-CARRIER-PROTEIN) REDUCTASE"/>
    <property type="match status" value="1"/>
</dbReference>
<dbReference type="EMBL" id="JALDYZ010000002">
    <property type="protein sequence ID" value="MDI7921378.1"/>
    <property type="molecule type" value="Genomic_DNA"/>
</dbReference>
<reference evidence="2" key="1">
    <citation type="submission" date="2022-03" db="EMBL/GenBank/DDBJ databases">
        <title>Fererhizobium litorale gen. nov., sp. nov., isolated from sandy sediments of the Sea of Japan seashore.</title>
        <authorList>
            <person name="Romanenko L."/>
            <person name="Kurilenko V."/>
            <person name="Otstavnykh N."/>
            <person name="Svetashev V."/>
            <person name="Tekutyeva L."/>
            <person name="Isaeva M."/>
            <person name="Mikhailov V."/>
        </authorList>
    </citation>
    <scope>NUCLEOTIDE SEQUENCE</scope>
    <source>
        <strain evidence="2">KMM 9576</strain>
    </source>
</reference>
<comment type="caution">
    <text evidence="2">The sequence shown here is derived from an EMBL/GenBank/DDBJ whole genome shotgun (WGS) entry which is preliminary data.</text>
</comment>
<evidence type="ECO:0000313" key="3">
    <source>
        <dbReference type="Proteomes" id="UP001161580"/>
    </source>
</evidence>
<evidence type="ECO:0000256" key="1">
    <source>
        <dbReference type="ARBA" id="ARBA00006484"/>
    </source>
</evidence>
<gene>
    <name evidence="2" type="ORF">MRS75_04680</name>
</gene>
<dbReference type="RefSeq" id="WP_311785550.1">
    <property type="nucleotide sequence ID" value="NZ_JALDYY010000002.1"/>
</dbReference>
<dbReference type="Gene3D" id="3.40.50.720">
    <property type="entry name" value="NAD(P)-binding Rossmann-like Domain"/>
    <property type="match status" value="1"/>
</dbReference>
<dbReference type="Pfam" id="PF13561">
    <property type="entry name" value="adh_short_C2"/>
    <property type="match status" value="1"/>
</dbReference>
<dbReference type="SUPFAM" id="SSF51735">
    <property type="entry name" value="NAD(P)-binding Rossmann-fold domains"/>
    <property type="match status" value="1"/>
</dbReference>
<dbReference type="AlphaFoldDB" id="A0AAE3QDS0"/>
<dbReference type="CDD" id="cd05344">
    <property type="entry name" value="BKR_like_SDR_like"/>
    <property type="match status" value="1"/>
</dbReference>
<dbReference type="Proteomes" id="UP001161580">
    <property type="component" value="Unassembled WGS sequence"/>
</dbReference>
<dbReference type="PANTHER" id="PTHR42879:SF6">
    <property type="entry name" value="NADPH-DEPENDENT REDUCTASE BACG"/>
    <property type="match status" value="1"/>
</dbReference>
<evidence type="ECO:0000313" key="2">
    <source>
        <dbReference type="EMBL" id="MDI7921378.1"/>
    </source>
</evidence>
<organism evidence="2 3">
    <name type="scientific">Ferirhizobium litorale</name>
    <dbReference type="NCBI Taxonomy" id="2927786"/>
    <lineage>
        <taxon>Bacteria</taxon>
        <taxon>Pseudomonadati</taxon>
        <taxon>Pseudomonadota</taxon>
        <taxon>Alphaproteobacteria</taxon>
        <taxon>Hyphomicrobiales</taxon>
        <taxon>Rhizobiaceae</taxon>
        <taxon>Ferirhizobium</taxon>
    </lineage>
</organism>
<dbReference type="InterPro" id="IPR002347">
    <property type="entry name" value="SDR_fam"/>
</dbReference>
<protein>
    <submittedName>
        <fullName evidence="2">SDR family oxidoreductase</fullName>
    </submittedName>
</protein>